<dbReference type="InParanoid" id="D8LZJ4"/>
<sequence>MQRSSQYAMSSLRHCRRFLHFDLACGRVMETMQPLMNTIWRSLSTCNPCGSLLLSANRFSCFFA</sequence>
<dbReference type="Proteomes" id="UP000008312">
    <property type="component" value="Unassembled WGS sequence"/>
</dbReference>
<dbReference type="RefSeq" id="XP_012895281.1">
    <property type="nucleotide sequence ID" value="XM_013039827.1"/>
</dbReference>
<reference evidence="1" key="1">
    <citation type="submission" date="2010-02" db="EMBL/GenBank/DDBJ databases">
        <title>Sequencing and annotation of the Blastocystis hominis genome.</title>
        <authorList>
            <person name="Wincker P."/>
        </authorList>
    </citation>
    <scope>NUCLEOTIDE SEQUENCE</scope>
    <source>
        <strain evidence="1">Singapore isolate B</strain>
    </source>
</reference>
<accession>D8LZJ4</accession>
<dbReference type="GeneID" id="24918676"/>
<evidence type="ECO:0000313" key="1">
    <source>
        <dbReference type="EMBL" id="CBK21233.2"/>
    </source>
</evidence>
<gene>
    <name evidence="1" type="ORF">GSBLH_T00001417001</name>
</gene>
<dbReference type="EMBL" id="FN668641">
    <property type="protein sequence ID" value="CBK21233.2"/>
    <property type="molecule type" value="Genomic_DNA"/>
</dbReference>
<name>D8LZJ4_BLAHO</name>
<keyword evidence="2" id="KW-1185">Reference proteome</keyword>
<organism evidence="1">
    <name type="scientific">Blastocystis hominis</name>
    <dbReference type="NCBI Taxonomy" id="12968"/>
    <lineage>
        <taxon>Eukaryota</taxon>
        <taxon>Sar</taxon>
        <taxon>Stramenopiles</taxon>
        <taxon>Bigyra</taxon>
        <taxon>Opalozoa</taxon>
        <taxon>Opalinata</taxon>
        <taxon>Blastocystidae</taxon>
        <taxon>Blastocystis</taxon>
    </lineage>
</organism>
<evidence type="ECO:0000313" key="2">
    <source>
        <dbReference type="Proteomes" id="UP000008312"/>
    </source>
</evidence>
<protein>
    <submittedName>
        <fullName evidence="1">Uncharacterized protein</fullName>
    </submittedName>
</protein>
<dbReference type="AlphaFoldDB" id="D8LZJ4"/>
<proteinExistence type="predicted"/>